<dbReference type="AlphaFoldDB" id="A0A0A9BT09"/>
<protein>
    <submittedName>
        <fullName evidence="2">Uncharacterized protein</fullName>
    </submittedName>
</protein>
<dbReference type="EMBL" id="GBRH01230756">
    <property type="protein sequence ID" value="JAD67139.1"/>
    <property type="molecule type" value="Transcribed_RNA"/>
</dbReference>
<evidence type="ECO:0000313" key="2">
    <source>
        <dbReference type="EMBL" id="JAD67139.1"/>
    </source>
</evidence>
<feature type="compositionally biased region" description="Low complexity" evidence="1">
    <location>
        <begin position="29"/>
        <end position="39"/>
    </location>
</feature>
<reference evidence="2" key="2">
    <citation type="journal article" date="2015" name="Data Brief">
        <title>Shoot transcriptome of the giant reed, Arundo donax.</title>
        <authorList>
            <person name="Barrero R.A."/>
            <person name="Guerrero F.D."/>
            <person name="Moolhuijzen P."/>
            <person name="Goolsby J.A."/>
            <person name="Tidwell J."/>
            <person name="Bellgard S.E."/>
            <person name="Bellgard M.I."/>
        </authorList>
    </citation>
    <scope>NUCLEOTIDE SEQUENCE</scope>
    <source>
        <tissue evidence="2">Shoot tissue taken approximately 20 cm above the soil surface</tissue>
    </source>
</reference>
<proteinExistence type="predicted"/>
<name>A0A0A9BT09_ARUDO</name>
<reference evidence="2" key="1">
    <citation type="submission" date="2014-09" db="EMBL/GenBank/DDBJ databases">
        <authorList>
            <person name="Magalhaes I.L.F."/>
            <person name="Oliveira U."/>
            <person name="Santos F.R."/>
            <person name="Vidigal T.H.D.A."/>
            <person name="Brescovit A.D."/>
            <person name="Santos A.J."/>
        </authorList>
    </citation>
    <scope>NUCLEOTIDE SEQUENCE</scope>
    <source>
        <tissue evidence="2">Shoot tissue taken approximately 20 cm above the soil surface</tissue>
    </source>
</reference>
<organism evidence="2">
    <name type="scientific">Arundo donax</name>
    <name type="common">Giant reed</name>
    <name type="synonym">Donax arundinaceus</name>
    <dbReference type="NCBI Taxonomy" id="35708"/>
    <lineage>
        <taxon>Eukaryota</taxon>
        <taxon>Viridiplantae</taxon>
        <taxon>Streptophyta</taxon>
        <taxon>Embryophyta</taxon>
        <taxon>Tracheophyta</taxon>
        <taxon>Spermatophyta</taxon>
        <taxon>Magnoliopsida</taxon>
        <taxon>Liliopsida</taxon>
        <taxon>Poales</taxon>
        <taxon>Poaceae</taxon>
        <taxon>PACMAD clade</taxon>
        <taxon>Arundinoideae</taxon>
        <taxon>Arundineae</taxon>
        <taxon>Arundo</taxon>
    </lineage>
</organism>
<feature type="region of interest" description="Disordered" evidence="1">
    <location>
        <begin position="1"/>
        <end position="39"/>
    </location>
</feature>
<sequence>MGTPLRPKLIMMPGPQDAPRRTSGRRTSRSSASARPPSS</sequence>
<accession>A0A0A9BT09</accession>
<evidence type="ECO:0000256" key="1">
    <source>
        <dbReference type="SAM" id="MobiDB-lite"/>
    </source>
</evidence>